<dbReference type="Pfam" id="PF13649">
    <property type="entry name" value="Methyltransf_25"/>
    <property type="match status" value="1"/>
</dbReference>
<evidence type="ECO:0000256" key="1">
    <source>
        <dbReference type="SAM" id="MobiDB-lite"/>
    </source>
</evidence>
<accession>A0A498L439</accession>
<name>A0A498L439_9EURY</name>
<evidence type="ECO:0000313" key="4">
    <source>
        <dbReference type="Proteomes" id="UP000289691"/>
    </source>
</evidence>
<dbReference type="OrthoDB" id="56895at2157"/>
<keyword evidence="4" id="KW-1185">Reference proteome</keyword>
<dbReference type="GO" id="GO:0032259">
    <property type="term" value="P:methylation"/>
    <property type="evidence" value="ECO:0007669"/>
    <property type="project" value="UniProtKB-KW"/>
</dbReference>
<dbReference type="AlphaFoldDB" id="A0A498L439"/>
<sequence>MTSAFGQALLDHHRGERETPLRQRDGEASKVHPVEDFYFGGFPDEPAADWVRSWLDGPLLDLGAGAGRDALHFRDRFETVALDVDPALVTLMDERGVADARRGDMFALPEQFERDRFRSVLCIGTQLGLSKSMQGLRSLLADLAHVTTADGTVVVDGYDPTYEGAADMLGFRADPTPGLAFRVVTYEYGGRLDPTLLFRLVSPDRLREATTGTDWHVADVRRPHDAYYYRAALEKA</sequence>
<evidence type="ECO:0000259" key="2">
    <source>
        <dbReference type="Pfam" id="PF13649"/>
    </source>
</evidence>
<keyword evidence="3" id="KW-0808">Transferase</keyword>
<feature type="region of interest" description="Disordered" evidence="1">
    <location>
        <begin position="1"/>
        <end position="27"/>
    </location>
</feature>
<keyword evidence="3" id="KW-0489">Methyltransferase</keyword>
<feature type="compositionally biased region" description="Basic and acidic residues" evidence="1">
    <location>
        <begin position="10"/>
        <end position="27"/>
    </location>
</feature>
<reference evidence="3 4" key="1">
    <citation type="submission" date="2019-01" db="EMBL/GenBank/DDBJ databases">
        <title>Halorientalis sp. F13-25 a new haloarchaeum isolated from hypersaline water.</title>
        <authorList>
            <person name="Ana D.-V."/>
            <person name="Cristina S.-P."/>
            <person name="Antonio V."/>
        </authorList>
    </citation>
    <scope>NUCLEOTIDE SEQUENCE [LARGE SCALE GENOMIC DNA]</scope>
    <source>
        <strain evidence="3 4">F13-25</strain>
    </source>
</reference>
<proteinExistence type="predicted"/>
<dbReference type="GO" id="GO:0008168">
    <property type="term" value="F:methyltransferase activity"/>
    <property type="evidence" value="ECO:0007669"/>
    <property type="project" value="UniProtKB-KW"/>
</dbReference>
<dbReference type="InterPro" id="IPR029063">
    <property type="entry name" value="SAM-dependent_MTases_sf"/>
</dbReference>
<dbReference type="RefSeq" id="WP_129068659.1">
    <property type="nucleotide sequence ID" value="NZ_RDFA01000003.1"/>
</dbReference>
<dbReference type="InterPro" id="IPR041698">
    <property type="entry name" value="Methyltransf_25"/>
</dbReference>
<dbReference type="SUPFAM" id="SSF53335">
    <property type="entry name" value="S-adenosyl-L-methionine-dependent methyltransferases"/>
    <property type="match status" value="1"/>
</dbReference>
<dbReference type="Proteomes" id="UP000289691">
    <property type="component" value="Unassembled WGS sequence"/>
</dbReference>
<evidence type="ECO:0000313" key="3">
    <source>
        <dbReference type="EMBL" id="RXK49062.1"/>
    </source>
</evidence>
<comment type="caution">
    <text evidence="3">The sequence shown here is derived from an EMBL/GenBank/DDBJ whole genome shotgun (WGS) entry which is preliminary data.</text>
</comment>
<gene>
    <name evidence="3" type="ORF">EAF64_09025</name>
</gene>
<dbReference type="EMBL" id="RDFA01000003">
    <property type="protein sequence ID" value="RXK49062.1"/>
    <property type="molecule type" value="Genomic_DNA"/>
</dbReference>
<organism evidence="3 4">
    <name type="scientific">Halorientalis pallida</name>
    <dbReference type="NCBI Taxonomy" id="2479928"/>
    <lineage>
        <taxon>Archaea</taxon>
        <taxon>Methanobacteriati</taxon>
        <taxon>Methanobacteriota</taxon>
        <taxon>Stenosarchaea group</taxon>
        <taxon>Halobacteria</taxon>
        <taxon>Halobacteriales</taxon>
        <taxon>Haloarculaceae</taxon>
        <taxon>Halorientalis</taxon>
    </lineage>
</organism>
<dbReference type="Gene3D" id="3.40.50.150">
    <property type="entry name" value="Vaccinia Virus protein VP39"/>
    <property type="match status" value="1"/>
</dbReference>
<feature type="domain" description="Methyltransferase" evidence="2">
    <location>
        <begin position="60"/>
        <end position="151"/>
    </location>
</feature>
<protein>
    <submittedName>
        <fullName evidence="3">Class I SAM-dependent methyltransferase</fullName>
    </submittedName>
</protein>